<evidence type="ECO:0000256" key="13">
    <source>
        <dbReference type="SAM" id="MobiDB-lite"/>
    </source>
</evidence>
<name>A0A087UJM7_STEMI</name>
<keyword evidence="16" id="KW-0808">Transferase</keyword>
<evidence type="ECO:0000256" key="2">
    <source>
        <dbReference type="ARBA" id="ARBA00022723"/>
    </source>
</evidence>
<feature type="region of interest" description="Disordered" evidence="13">
    <location>
        <begin position="640"/>
        <end position="659"/>
    </location>
</feature>
<keyword evidence="7" id="KW-0560">Oxidoreductase</keyword>
<keyword evidence="3 12" id="KW-0863">Zinc-finger</keyword>
<dbReference type="Proteomes" id="UP000054359">
    <property type="component" value="Unassembled WGS sequence"/>
</dbReference>
<dbReference type="PANTHER" id="PTHR23123">
    <property type="entry name" value="PHD/F-BOX CONTAINING PROTEIN"/>
    <property type="match status" value="1"/>
</dbReference>
<evidence type="ECO:0000256" key="8">
    <source>
        <dbReference type="ARBA" id="ARBA00023004"/>
    </source>
</evidence>
<dbReference type="InterPro" id="IPR011011">
    <property type="entry name" value="Znf_FYVE_PHD"/>
</dbReference>
<sequence>MASRTVYCICGEPYDSLRFMIQCDSCKDWYHGSCVNVKEHESVDIEKYHCVQCQDIVGPSVYREVKNYHRHDYGDSEAEGKAVQSGTPVFVKELRSRHFKSADDIVIRLRGPQLSLPYLIQNGFNYPILVDSKVGLGIQMPSDSFTVSDVMDYVGPNFPLDVIDVARQENIRMPMSEWVEYFNSPVRSKVYNVISLEFSKTRLSELVKPPTIVQKLSWVENYWPKNSETHTQFCPQVMKYCLMSAQDSYTDFHIDFGGTSVWYHILRGEKLFFLIQPTPANLALYEHWMASSNQSETFFGDQVDVCYQMLLTHGQTLFIPTGWIHAVLTPVDSIVFGGNFLHCLNIPLQLHIHEMEKRINTPEKYKFPTFETVHWFAAPHILEQLKDNNVSKRELNYLVTGAKALVSVLKIWSSDSQNHKHDDVPPGINVTKLIKDLQREVRIAEKYASSKNPALAARKTPLRQKRQKEIIAKPVKRTIKQAPTESEKNLNLVSKFSLKPKLLSNSDPFYGNFSFQSQSSDMKLHLQDSKMMLDQMNMGLNPSLFVDSQLKDGLVPHRNSSVPFGIANACKEEDVPVKKESVYDFVDSDDDNLVVDENPTNSKKQRVEYKKPVISQDASEIQPGALRLRLSFNGKPVEGSFNSSGLLSPPPQDDSNAEVPKNATIDDLLVATGLAVETESSVSLDEDVLTGAPTQLEPSTRDAVQGMLSMSKGAIRFSSQSYPSSVPIQSVQTSLQTENCTSDLSLPHMDSSLANLSILARKSSPPVRNAKITLGLSRCNNNNEEEDDFEEQLKQCHQDGDYIYLGLDASDDECHVFKPRGRSRRDEPWNPKAKLVPNCPKPERPVREGTRKEAIECGLAAAAAKLATMPPQKRQYLKKKPVTKNKVIIQDQQAGPSNPLWNGNKRHLPVEPPK</sequence>
<evidence type="ECO:0000256" key="7">
    <source>
        <dbReference type="ARBA" id="ARBA00023002"/>
    </source>
</evidence>
<dbReference type="PROSITE" id="PS01359">
    <property type="entry name" value="ZF_PHD_1"/>
    <property type="match status" value="1"/>
</dbReference>
<organism evidence="16 17">
    <name type="scientific">Stegodyphus mimosarum</name>
    <name type="common">African social velvet spider</name>
    <dbReference type="NCBI Taxonomy" id="407821"/>
    <lineage>
        <taxon>Eukaryota</taxon>
        <taxon>Metazoa</taxon>
        <taxon>Ecdysozoa</taxon>
        <taxon>Arthropoda</taxon>
        <taxon>Chelicerata</taxon>
        <taxon>Arachnida</taxon>
        <taxon>Araneae</taxon>
        <taxon>Araneomorphae</taxon>
        <taxon>Entelegynae</taxon>
        <taxon>Eresoidea</taxon>
        <taxon>Eresidae</taxon>
        <taxon>Stegodyphus</taxon>
    </lineage>
</organism>
<keyword evidence="9" id="KW-0805">Transcription regulation</keyword>
<dbReference type="InterPro" id="IPR041070">
    <property type="entry name" value="JHD"/>
</dbReference>
<evidence type="ECO:0000256" key="12">
    <source>
        <dbReference type="PROSITE-ProRule" id="PRU00146"/>
    </source>
</evidence>
<evidence type="ECO:0000256" key="6">
    <source>
        <dbReference type="ARBA" id="ARBA00022964"/>
    </source>
</evidence>
<dbReference type="Gene3D" id="1.20.58.1360">
    <property type="match status" value="1"/>
</dbReference>
<feature type="domain" description="JmjC" evidence="15">
    <location>
        <begin position="198"/>
        <end position="357"/>
    </location>
</feature>
<protein>
    <submittedName>
        <fullName evidence="16">Histone lysine demethylase PHF8</fullName>
    </submittedName>
</protein>
<evidence type="ECO:0000256" key="3">
    <source>
        <dbReference type="ARBA" id="ARBA00022771"/>
    </source>
</evidence>
<dbReference type="InterPro" id="IPR050690">
    <property type="entry name" value="JHDM1_Histone_Demethylase"/>
</dbReference>
<keyword evidence="10" id="KW-0804">Transcription</keyword>
<keyword evidence="17" id="KW-1185">Reference proteome</keyword>
<dbReference type="InterPro" id="IPR019787">
    <property type="entry name" value="Znf_PHD-finger"/>
</dbReference>
<reference evidence="16 17" key="1">
    <citation type="submission" date="2013-11" db="EMBL/GenBank/DDBJ databases">
        <title>Genome sequencing of Stegodyphus mimosarum.</title>
        <authorList>
            <person name="Bechsgaard J."/>
        </authorList>
    </citation>
    <scope>NUCLEOTIDE SEQUENCE [LARGE SCALE GENOMIC DNA]</scope>
</reference>
<dbReference type="GO" id="GO:0008270">
    <property type="term" value="F:zinc ion binding"/>
    <property type="evidence" value="ECO:0007669"/>
    <property type="project" value="UniProtKB-KW"/>
</dbReference>
<dbReference type="OrthoDB" id="5876800at2759"/>
<feature type="region of interest" description="Disordered" evidence="13">
    <location>
        <begin position="819"/>
        <end position="847"/>
    </location>
</feature>
<dbReference type="GO" id="GO:0008168">
    <property type="term" value="F:methyltransferase activity"/>
    <property type="evidence" value="ECO:0007669"/>
    <property type="project" value="UniProtKB-KW"/>
</dbReference>
<feature type="non-terminal residue" evidence="16">
    <location>
        <position position="914"/>
    </location>
</feature>
<dbReference type="GO" id="GO:0006325">
    <property type="term" value="P:chromatin organization"/>
    <property type="evidence" value="ECO:0007669"/>
    <property type="project" value="UniProtKB-KW"/>
</dbReference>
<dbReference type="SMART" id="SM00558">
    <property type="entry name" value="JmjC"/>
    <property type="match status" value="1"/>
</dbReference>
<evidence type="ECO:0000259" key="14">
    <source>
        <dbReference type="PROSITE" id="PS50016"/>
    </source>
</evidence>
<dbReference type="OMA" id="EQCYSTT"/>
<feature type="domain" description="PHD-type" evidence="14">
    <location>
        <begin position="5"/>
        <end position="56"/>
    </location>
</feature>
<evidence type="ECO:0000256" key="10">
    <source>
        <dbReference type="ARBA" id="ARBA00023163"/>
    </source>
</evidence>
<dbReference type="GO" id="GO:0005634">
    <property type="term" value="C:nucleus"/>
    <property type="evidence" value="ECO:0007669"/>
    <property type="project" value="UniProtKB-SubCell"/>
</dbReference>
<dbReference type="GO" id="GO:0032259">
    <property type="term" value="P:methylation"/>
    <property type="evidence" value="ECO:0007669"/>
    <property type="project" value="UniProtKB-KW"/>
</dbReference>
<evidence type="ECO:0000313" key="17">
    <source>
        <dbReference type="Proteomes" id="UP000054359"/>
    </source>
</evidence>
<keyword evidence="16" id="KW-0489">Methyltransferase</keyword>
<keyword evidence="11" id="KW-0539">Nucleus</keyword>
<evidence type="ECO:0000256" key="4">
    <source>
        <dbReference type="ARBA" id="ARBA00022833"/>
    </source>
</evidence>
<dbReference type="InterPro" id="IPR001965">
    <property type="entry name" value="Znf_PHD"/>
</dbReference>
<dbReference type="AlphaFoldDB" id="A0A087UJM7"/>
<dbReference type="SUPFAM" id="SSF51197">
    <property type="entry name" value="Clavaminate synthase-like"/>
    <property type="match status" value="1"/>
</dbReference>
<dbReference type="Gene3D" id="2.60.120.650">
    <property type="entry name" value="Cupin"/>
    <property type="match status" value="1"/>
</dbReference>
<gene>
    <name evidence="16" type="ORF">X975_12391</name>
</gene>
<dbReference type="STRING" id="407821.A0A087UJM7"/>
<dbReference type="SMART" id="SM00249">
    <property type="entry name" value="PHD"/>
    <property type="match status" value="1"/>
</dbReference>
<keyword evidence="4" id="KW-0862">Zinc</keyword>
<dbReference type="CDD" id="cd15554">
    <property type="entry name" value="PHD_PHF2_like"/>
    <property type="match status" value="1"/>
</dbReference>
<dbReference type="EMBL" id="KK120124">
    <property type="protein sequence ID" value="KFM77566.1"/>
    <property type="molecule type" value="Genomic_DNA"/>
</dbReference>
<evidence type="ECO:0000256" key="9">
    <source>
        <dbReference type="ARBA" id="ARBA00023015"/>
    </source>
</evidence>
<evidence type="ECO:0000256" key="5">
    <source>
        <dbReference type="ARBA" id="ARBA00022853"/>
    </source>
</evidence>
<evidence type="ECO:0000256" key="1">
    <source>
        <dbReference type="ARBA" id="ARBA00004123"/>
    </source>
</evidence>
<keyword evidence="2" id="KW-0479">Metal-binding</keyword>
<dbReference type="PROSITE" id="PS51184">
    <property type="entry name" value="JMJC"/>
    <property type="match status" value="1"/>
</dbReference>
<evidence type="ECO:0000256" key="11">
    <source>
        <dbReference type="ARBA" id="ARBA00023242"/>
    </source>
</evidence>
<dbReference type="SUPFAM" id="SSF57903">
    <property type="entry name" value="FYVE/PHD zinc finger"/>
    <property type="match status" value="1"/>
</dbReference>
<keyword evidence="5" id="KW-0156">Chromatin regulator</keyword>
<accession>A0A087UJM7</accession>
<dbReference type="InterPro" id="IPR019786">
    <property type="entry name" value="Zinc_finger_PHD-type_CS"/>
</dbReference>
<dbReference type="Pfam" id="PF00628">
    <property type="entry name" value="PHD"/>
    <property type="match status" value="1"/>
</dbReference>
<proteinExistence type="predicted"/>
<feature type="region of interest" description="Disordered" evidence="13">
    <location>
        <begin position="871"/>
        <end position="914"/>
    </location>
</feature>
<dbReference type="GO" id="GO:0051213">
    <property type="term" value="F:dioxygenase activity"/>
    <property type="evidence" value="ECO:0007669"/>
    <property type="project" value="UniProtKB-KW"/>
</dbReference>
<evidence type="ECO:0000313" key="16">
    <source>
        <dbReference type="EMBL" id="KFM77566.1"/>
    </source>
</evidence>
<dbReference type="PROSITE" id="PS50016">
    <property type="entry name" value="ZF_PHD_2"/>
    <property type="match status" value="1"/>
</dbReference>
<comment type="subcellular location">
    <subcellularLocation>
        <location evidence="1">Nucleus</location>
    </subcellularLocation>
</comment>
<dbReference type="Pfam" id="PF02373">
    <property type="entry name" value="JmjC"/>
    <property type="match status" value="1"/>
</dbReference>
<evidence type="ECO:0000259" key="15">
    <source>
        <dbReference type="PROSITE" id="PS51184"/>
    </source>
</evidence>
<feature type="compositionally biased region" description="Polar residues" evidence="13">
    <location>
        <begin position="890"/>
        <end position="901"/>
    </location>
</feature>
<keyword evidence="8" id="KW-0408">Iron</keyword>
<dbReference type="InterPro" id="IPR003347">
    <property type="entry name" value="JmjC_dom"/>
</dbReference>
<dbReference type="Pfam" id="PF17811">
    <property type="entry name" value="JHD"/>
    <property type="match status" value="1"/>
</dbReference>
<keyword evidence="6" id="KW-0223">Dioxygenase</keyword>